<gene>
    <name evidence="1" type="ORF">Rcae01_03909</name>
</gene>
<dbReference type="RefSeq" id="WP_345685223.1">
    <property type="nucleotide sequence ID" value="NZ_BAABRO010000009.1"/>
</dbReference>
<comment type="caution">
    <text evidence="1">The sequence shown here is derived from an EMBL/GenBank/DDBJ whole genome shotgun (WGS) entry which is preliminary data.</text>
</comment>
<organism evidence="1 2">
    <name type="scientific">Novipirellula caenicola</name>
    <dbReference type="NCBI Taxonomy" id="1536901"/>
    <lineage>
        <taxon>Bacteria</taxon>
        <taxon>Pseudomonadati</taxon>
        <taxon>Planctomycetota</taxon>
        <taxon>Planctomycetia</taxon>
        <taxon>Pirellulales</taxon>
        <taxon>Pirellulaceae</taxon>
        <taxon>Novipirellula</taxon>
    </lineage>
</organism>
<keyword evidence="2" id="KW-1185">Reference proteome</keyword>
<sequence>MGAKKQLSDGSVKAYIRRYYADKNGFDLETYETLLSEPFDKLSTVLDRLGFAVKPLLATRGVGSWKSWRSVRSDPAVDNFHFRLRWELAKLQYNSVNLATQLAQRDLVEDSLFRDDIDLAKQQLEAFETRFGHSLWSLATRFRLYELEHGTDYNRTELMRFVESNGSDKASLWSNYLAHSFSTQCESSLTNRDYRDAMKYLEANDDSIGDYSLNYLRYRLLSTLPSDDQSRTDVLHYESRHAAIDVFDTVVTLLATADLCELPPDIAVALVETSKSIECPLLSAIAFQVSPETISPADFPDVRNAYEAIFLGDFERALELGRGSILNHPRYFGCYQVTALSAACVGDESAIASIESPTQRKILKALFNWYSINQDRKEALETLGKLARFYSCTSFGWSLSLFIDSNDGNFDPLCSDRIPLQASPTPIPQHALHVRNPELSRRHLDSPAFKNNSIVQVTSLQLLSCNHDHENSFEKLTFPTVHRKLHLQAIVAWQGSKYAVACRHLAKLRQDFPSYYFSRPETQILEAFCLFETESFEDAARLTGTLYATNPDAMPPAQLRKFSELIKDENRDFDPRNICWSILAGALRSNDHSLISLDRVHDFVSDYIESQGCTLPTELLGLRMGDLDPVNFAFFRDCCRPEIMESSIWIESQQELFEERLSLCERIKDGMGAPLGIEGEIGSLMRKLAVIDITQRIERSKIFVDVEKICERSPDTLRDTIRRLLTIVAIQSNEVKQGLKLLGMPDRDGGKVVLVSVDSGKELFRSIFSKLKDEYLFSPELGLDANLSQSIRHGPIISGIRAIFDKARLVTRKTLDGNYAENEHWLNMLCEGSIERNTVGAAFTQFAFEVDAFIRAIRTDEIQIRSDESPNGALFYEFSDSELASVFEKVEPFHDVDDVIGVILNALSVRTEACLQEVQKRVMSEWGDRLSQMLLTLKSQLEETVSDPAKLLPLRTAITDCSTEIPRGLEKVAAWFAQEDKLENKPFSVRDLVQSFELMARKSGQQCDANVINSSSSNQQLVNGAYFRPMWDLFFNLFDNALKHSGLDVVQIHVETDLKKESTFVRVSNPLSSKIDIDELRSKTKQLNTLSLDRKSDLSKLRLEGGSGVAKLHKIVRHEIGDNLGDYTVHFDVNEEGHFVAAVQFNIGVEA</sequence>
<protein>
    <submittedName>
        <fullName evidence="1">Uncharacterized protein</fullName>
    </submittedName>
</protein>
<dbReference type="Proteomes" id="UP001416858">
    <property type="component" value="Unassembled WGS sequence"/>
</dbReference>
<evidence type="ECO:0000313" key="2">
    <source>
        <dbReference type="Proteomes" id="UP001416858"/>
    </source>
</evidence>
<evidence type="ECO:0000313" key="1">
    <source>
        <dbReference type="EMBL" id="GAA5508443.1"/>
    </source>
</evidence>
<dbReference type="EMBL" id="BAABRO010000009">
    <property type="protein sequence ID" value="GAA5508443.1"/>
    <property type="molecule type" value="Genomic_DNA"/>
</dbReference>
<accession>A0ABP9VW38</accession>
<proteinExistence type="predicted"/>
<reference evidence="1 2" key="1">
    <citation type="submission" date="2024-02" db="EMBL/GenBank/DDBJ databases">
        <title>Rhodopirellula caenicola NBRC 110016.</title>
        <authorList>
            <person name="Ichikawa N."/>
            <person name="Katano-Makiyama Y."/>
            <person name="Hidaka K."/>
        </authorList>
    </citation>
    <scope>NUCLEOTIDE SEQUENCE [LARGE SCALE GENOMIC DNA]</scope>
    <source>
        <strain evidence="1 2">NBRC 110016</strain>
    </source>
</reference>
<name>A0ABP9VW38_9BACT</name>